<organism evidence="3 4">
    <name type="scientific">Porphyromonas gulae</name>
    <dbReference type="NCBI Taxonomy" id="111105"/>
    <lineage>
        <taxon>Bacteria</taxon>
        <taxon>Pseudomonadati</taxon>
        <taxon>Bacteroidota</taxon>
        <taxon>Bacteroidia</taxon>
        <taxon>Bacteroidales</taxon>
        <taxon>Porphyromonadaceae</taxon>
        <taxon>Porphyromonas</taxon>
    </lineage>
</organism>
<keyword evidence="2" id="KW-1133">Transmembrane helix</keyword>
<dbReference type="RefSeq" id="WP_018965543.1">
    <property type="nucleotide sequence ID" value="NZ_JASBZW010000025.1"/>
</dbReference>
<reference evidence="3 4" key="1">
    <citation type="submission" date="2014-08" db="EMBL/GenBank/DDBJ databases">
        <title>Porphyromonas gulae strain:COT-052_OH3439 Genome sequencing.</title>
        <authorList>
            <person name="Wallis C."/>
            <person name="Deusch O."/>
            <person name="O'Flynn C."/>
            <person name="Davis I."/>
            <person name="Jospin G."/>
            <person name="Darling A.E."/>
            <person name="Coil D.A."/>
            <person name="Alexiev A."/>
            <person name="Horsfall A."/>
            <person name="Kirkwood N."/>
            <person name="Harris S."/>
            <person name="Eisen J.A."/>
        </authorList>
    </citation>
    <scope>NUCLEOTIDE SEQUENCE [LARGE SCALE GENOMIC DNA]</scope>
    <source>
        <strain evidence="4">COT-052 OH3439</strain>
    </source>
</reference>
<name>A0A099WU04_9PORP</name>
<keyword evidence="1" id="KW-0175">Coiled coil</keyword>
<proteinExistence type="predicted"/>
<protein>
    <recommendedName>
        <fullName evidence="5">Chromosome segregation protein SMC</fullName>
    </recommendedName>
</protein>
<feature type="transmembrane region" description="Helical" evidence="2">
    <location>
        <begin position="7"/>
        <end position="28"/>
    </location>
</feature>
<evidence type="ECO:0000313" key="3">
    <source>
        <dbReference type="EMBL" id="KGN84788.1"/>
    </source>
</evidence>
<accession>A0A099WU04</accession>
<keyword evidence="2" id="KW-0812">Transmembrane</keyword>
<dbReference type="PATRIC" id="fig|111105.18.peg.957"/>
<evidence type="ECO:0008006" key="5">
    <source>
        <dbReference type="Google" id="ProtNLM"/>
    </source>
</evidence>
<evidence type="ECO:0000256" key="1">
    <source>
        <dbReference type="SAM" id="Coils"/>
    </source>
</evidence>
<dbReference type="EMBL" id="JRAK01000139">
    <property type="protein sequence ID" value="KGN84788.1"/>
    <property type="molecule type" value="Genomic_DNA"/>
</dbReference>
<keyword evidence="4" id="KW-1185">Reference proteome</keyword>
<evidence type="ECO:0000256" key="2">
    <source>
        <dbReference type="SAM" id="Phobius"/>
    </source>
</evidence>
<dbReference type="Proteomes" id="UP000030146">
    <property type="component" value="Unassembled WGS sequence"/>
</dbReference>
<evidence type="ECO:0000313" key="4">
    <source>
        <dbReference type="Proteomes" id="UP000030146"/>
    </source>
</evidence>
<sequence>MEVSKKRLVLMGAAVLVLIVSMGFFFNWRVARERAALEQDRENFAKLEKEAMQDELDRISEDYTQQYNKLSGSAGEMNIQLANDSLLAQLSAERARVNRLQDELKTVKTTNARRINELRGEVKTLRAILKSYVVQIDSLNAANARLRTENQEVKRNLSEAVGEASRLKVEKAELTGKVELASKLEATGISVALLDKKGRSTKKVTKIKNIQMSFIIPKNITAPVGEKAIYARILTPSDDVLQKSSADVFAFEGKQISYSCRKQIEYTGEQTDVILYWNVGETLMPGAYRVDFFADGHLIGRKGFSLGE</sequence>
<comment type="caution">
    <text evidence="3">The sequence shown here is derived from an EMBL/GenBank/DDBJ whole genome shotgun (WGS) entry which is preliminary data.</text>
</comment>
<keyword evidence="2" id="KW-0472">Membrane</keyword>
<dbReference type="Gene3D" id="1.20.5.1700">
    <property type="match status" value="1"/>
</dbReference>
<feature type="coiled-coil region" evidence="1">
    <location>
        <begin position="30"/>
        <end position="170"/>
    </location>
</feature>
<dbReference type="GeneID" id="57239481"/>
<dbReference type="AlphaFoldDB" id="A0A099WU04"/>
<gene>
    <name evidence="3" type="ORF">HR15_10545</name>
</gene>